<evidence type="ECO:0000256" key="1">
    <source>
        <dbReference type="ARBA" id="ARBA00004123"/>
    </source>
</evidence>
<dbReference type="InterPro" id="IPR013087">
    <property type="entry name" value="Znf_C2H2_type"/>
</dbReference>
<dbReference type="GO" id="GO:0005634">
    <property type="term" value="C:nucleus"/>
    <property type="evidence" value="ECO:0007669"/>
    <property type="project" value="UniProtKB-SubCell"/>
</dbReference>
<feature type="domain" description="C2H2-type" evidence="9">
    <location>
        <begin position="272"/>
        <end position="295"/>
    </location>
</feature>
<reference evidence="10 11" key="1">
    <citation type="submission" date="2013-11" db="EMBL/GenBank/DDBJ databases">
        <title>Genome sequencing of Stegodyphus mimosarum.</title>
        <authorList>
            <person name="Bechsgaard J."/>
        </authorList>
    </citation>
    <scope>NUCLEOTIDE SEQUENCE [LARGE SCALE GENOMIC DNA]</scope>
</reference>
<evidence type="ECO:0000259" key="9">
    <source>
        <dbReference type="PROSITE" id="PS50157"/>
    </source>
</evidence>
<gene>
    <name evidence="10" type="ORF">X975_06814</name>
</gene>
<sequence length="295" mass="35377">MMDGVIPDVLEFMSSFSVEDWNSTPRFFSEDDNEVEIIRELKTDLNKHRCYLCCQGDFLVNKMLHFSGILNNEYKFACETCDRSFKCKSALTKHQYQHVDTNFERNQSNQNKRLGVRENNQNRRVRKNNQNKRVLVRENNQNKRVLVRENNQNKRVLVRRENQNKRGHVRENNQNKSIHVRKNNQNKLVHVRENNQNKCVHVRENVSRTEEVSAVCQFCDKKFKSTKQLQRHYEYKHGAITRACEVCKIAFFNFHEFCQHCLNHTRLEKKENVCEKCGKLFMWKTSLKLHLRTHS</sequence>
<name>A0A087T1A2_STEMI</name>
<dbReference type="OrthoDB" id="6427834at2759"/>
<evidence type="ECO:0000256" key="5">
    <source>
        <dbReference type="ARBA" id="ARBA00022833"/>
    </source>
</evidence>
<dbReference type="EMBL" id="KK112933">
    <property type="protein sequence ID" value="KFM58891.1"/>
    <property type="molecule type" value="Genomic_DNA"/>
</dbReference>
<dbReference type="InterPro" id="IPR036236">
    <property type="entry name" value="Znf_C2H2_sf"/>
</dbReference>
<feature type="region of interest" description="Disordered" evidence="8">
    <location>
        <begin position="107"/>
        <end position="131"/>
    </location>
</feature>
<feature type="domain" description="C2H2-type" evidence="9">
    <location>
        <begin position="214"/>
        <end position="237"/>
    </location>
</feature>
<evidence type="ECO:0000256" key="4">
    <source>
        <dbReference type="ARBA" id="ARBA00022771"/>
    </source>
</evidence>
<keyword evidence="3" id="KW-0677">Repeat</keyword>
<dbReference type="Proteomes" id="UP000054359">
    <property type="component" value="Unassembled WGS sequence"/>
</dbReference>
<evidence type="ECO:0000256" key="8">
    <source>
        <dbReference type="SAM" id="MobiDB-lite"/>
    </source>
</evidence>
<feature type="non-terminal residue" evidence="10">
    <location>
        <position position="295"/>
    </location>
</feature>
<keyword evidence="2" id="KW-0479">Metal-binding</keyword>
<dbReference type="PANTHER" id="PTHR24394:SF29">
    <property type="entry name" value="MYONEURIN"/>
    <property type="match status" value="1"/>
</dbReference>
<dbReference type="PROSITE" id="PS50157">
    <property type="entry name" value="ZINC_FINGER_C2H2_2"/>
    <property type="match status" value="3"/>
</dbReference>
<evidence type="ECO:0000256" key="2">
    <source>
        <dbReference type="ARBA" id="ARBA00022723"/>
    </source>
</evidence>
<evidence type="ECO:0000313" key="10">
    <source>
        <dbReference type="EMBL" id="KFM58891.1"/>
    </source>
</evidence>
<evidence type="ECO:0000256" key="6">
    <source>
        <dbReference type="ARBA" id="ARBA00023242"/>
    </source>
</evidence>
<organism evidence="10 11">
    <name type="scientific">Stegodyphus mimosarum</name>
    <name type="common">African social velvet spider</name>
    <dbReference type="NCBI Taxonomy" id="407821"/>
    <lineage>
        <taxon>Eukaryota</taxon>
        <taxon>Metazoa</taxon>
        <taxon>Ecdysozoa</taxon>
        <taxon>Arthropoda</taxon>
        <taxon>Chelicerata</taxon>
        <taxon>Arachnida</taxon>
        <taxon>Araneae</taxon>
        <taxon>Araneomorphae</taxon>
        <taxon>Entelegynae</taxon>
        <taxon>Eresoidea</taxon>
        <taxon>Eresidae</taxon>
        <taxon>Stegodyphus</taxon>
    </lineage>
</organism>
<dbReference type="GO" id="GO:0000981">
    <property type="term" value="F:DNA-binding transcription factor activity, RNA polymerase II-specific"/>
    <property type="evidence" value="ECO:0007669"/>
    <property type="project" value="TreeGrafter"/>
</dbReference>
<evidence type="ECO:0000256" key="7">
    <source>
        <dbReference type="PROSITE-ProRule" id="PRU00042"/>
    </source>
</evidence>
<dbReference type="GO" id="GO:0008270">
    <property type="term" value="F:zinc ion binding"/>
    <property type="evidence" value="ECO:0007669"/>
    <property type="project" value="UniProtKB-KW"/>
</dbReference>
<dbReference type="PANTHER" id="PTHR24394">
    <property type="entry name" value="ZINC FINGER PROTEIN"/>
    <property type="match status" value="1"/>
</dbReference>
<dbReference type="Gene3D" id="3.30.160.60">
    <property type="entry name" value="Classic Zinc Finger"/>
    <property type="match status" value="2"/>
</dbReference>
<dbReference type="AlphaFoldDB" id="A0A087T1A2"/>
<keyword evidence="4 7" id="KW-0863">Zinc-finger</keyword>
<accession>A0A087T1A2</accession>
<evidence type="ECO:0000256" key="3">
    <source>
        <dbReference type="ARBA" id="ARBA00022737"/>
    </source>
</evidence>
<keyword evidence="11" id="KW-1185">Reference proteome</keyword>
<dbReference type="SMART" id="SM00355">
    <property type="entry name" value="ZnF_C2H2"/>
    <property type="match status" value="4"/>
</dbReference>
<keyword evidence="6" id="KW-0539">Nucleus</keyword>
<keyword evidence="5" id="KW-0862">Zinc</keyword>
<dbReference type="STRING" id="407821.A0A087T1A2"/>
<feature type="domain" description="C2H2-type" evidence="9">
    <location>
        <begin position="76"/>
        <end position="103"/>
    </location>
</feature>
<dbReference type="PROSITE" id="PS00028">
    <property type="entry name" value="ZINC_FINGER_C2H2_1"/>
    <property type="match status" value="3"/>
</dbReference>
<comment type="subcellular location">
    <subcellularLocation>
        <location evidence="1">Nucleus</location>
    </subcellularLocation>
</comment>
<dbReference type="SUPFAM" id="SSF57667">
    <property type="entry name" value="beta-beta-alpha zinc fingers"/>
    <property type="match status" value="2"/>
</dbReference>
<proteinExistence type="predicted"/>
<protein>
    <submittedName>
        <fullName evidence="10">Zinc finger protein 337</fullName>
    </submittedName>
</protein>
<evidence type="ECO:0000313" key="11">
    <source>
        <dbReference type="Proteomes" id="UP000054359"/>
    </source>
</evidence>